<feature type="region of interest" description="Disordered" evidence="1">
    <location>
        <begin position="28"/>
        <end position="53"/>
    </location>
</feature>
<evidence type="ECO:0000256" key="1">
    <source>
        <dbReference type="SAM" id="MobiDB-lite"/>
    </source>
</evidence>
<accession>A0A0D0DBK0</accession>
<reference evidence="3" key="2">
    <citation type="submission" date="2015-01" db="EMBL/GenBank/DDBJ databases">
        <title>Evolutionary Origins and Diversification of the Mycorrhizal Mutualists.</title>
        <authorList>
            <consortium name="DOE Joint Genome Institute"/>
            <consortium name="Mycorrhizal Genomics Consortium"/>
            <person name="Kohler A."/>
            <person name="Kuo A."/>
            <person name="Nagy L.G."/>
            <person name="Floudas D."/>
            <person name="Copeland A."/>
            <person name="Barry K.W."/>
            <person name="Cichocki N."/>
            <person name="Veneault-Fourrey C."/>
            <person name="LaButti K."/>
            <person name="Lindquist E.A."/>
            <person name="Lipzen A."/>
            <person name="Lundell T."/>
            <person name="Morin E."/>
            <person name="Murat C."/>
            <person name="Riley R."/>
            <person name="Ohm R."/>
            <person name="Sun H."/>
            <person name="Tunlid A."/>
            <person name="Henrissat B."/>
            <person name="Grigoriev I.V."/>
            <person name="Hibbett D.S."/>
            <person name="Martin F."/>
        </authorList>
    </citation>
    <scope>NUCLEOTIDE SEQUENCE [LARGE SCALE GENOMIC DNA]</scope>
    <source>
        <strain evidence="3">Ve08.2h10</strain>
    </source>
</reference>
<dbReference type="AlphaFoldDB" id="A0A0D0DBK0"/>
<dbReference type="Proteomes" id="UP000054538">
    <property type="component" value="Unassembled WGS sequence"/>
</dbReference>
<evidence type="ECO:0000313" key="2">
    <source>
        <dbReference type="EMBL" id="KIK94552.1"/>
    </source>
</evidence>
<organism evidence="2 3">
    <name type="scientific">Paxillus rubicundulus Ve08.2h10</name>
    <dbReference type="NCBI Taxonomy" id="930991"/>
    <lineage>
        <taxon>Eukaryota</taxon>
        <taxon>Fungi</taxon>
        <taxon>Dikarya</taxon>
        <taxon>Basidiomycota</taxon>
        <taxon>Agaricomycotina</taxon>
        <taxon>Agaricomycetes</taxon>
        <taxon>Agaricomycetidae</taxon>
        <taxon>Boletales</taxon>
        <taxon>Paxilineae</taxon>
        <taxon>Paxillaceae</taxon>
        <taxon>Paxillus</taxon>
    </lineage>
</organism>
<sequence length="53" mass="5877">MEQGGSLRWNGGLRGMLPLEESSQFLSRRLGDLPNDVEVRDGTSSDRTNQGRT</sequence>
<proteinExistence type="predicted"/>
<keyword evidence="3" id="KW-1185">Reference proteome</keyword>
<dbReference type="EMBL" id="KN825098">
    <property type="protein sequence ID" value="KIK94552.1"/>
    <property type="molecule type" value="Genomic_DNA"/>
</dbReference>
<dbReference type="InParanoid" id="A0A0D0DBK0"/>
<dbReference type="HOGENOM" id="CLU_3069352_0_0_1"/>
<protein>
    <submittedName>
        <fullName evidence="2">Unplaced genomic scaffold scaffold_276, whole genome shotgun sequence</fullName>
    </submittedName>
</protein>
<evidence type="ECO:0000313" key="3">
    <source>
        <dbReference type="Proteomes" id="UP000054538"/>
    </source>
</evidence>
<reference evidence="2 3" key="1">
    <citation type="submission" date="2014-04" db="EMBL/GenBank/DDBJ databases">
        <authorList>
            <consortium name="DOE Joint Genome Institute"/>
            <person name="Kuo A."/>
            <person name="Kohler A."/>
            <person name="Jargeat P."/>
            <person name="Nagy L.G."/>
            <person name="Floudas D."/>
            <person name="Copeland A."/>
            <person name="Barry K.W."/>
            <person name="Cichocki N."/>
            <person name="Veneault-Fourrey C."/>
            <person name="LaButti K."/>
            <person name="Lindquist E.A."/>
            <person name="Lipzen A."/>
            <person name="Lundell T."/>
            <person name="Morin E."/>
            <person name="Murat C."/>
            <person name="Sun H."/>
            <person name="Tunlid A."/>
            <person name="Henrissat B."/>
            <person name="Grigoriev I.V."/>
            <person name="Hibbett D.S."/>
            <person name="Martin F."/>
            <person name="Nordberg H.P."/>
            <person name="Cantor M.N."/>
            <person name="Hua S.X."/>
        </authorList>
    </citation>
    <scope>NUCLEOTIDE SEQUENCE [LARGE SCALE GENOMIC DNA]</scope>
    <source>
        <strain evidence="2 3">Ve08.2h10</strain>
    </source>
</reference>
<name>A0A0D0DBK0_9AGAM</name>
<gene>
    <name evidence="2" type="ORF">PAXRUDRAFT_827869</name>
</gene>